<dbReference type="InterPro" id="IPR026452">
    <property type="entry name" value="Surf_glycop_sig_pep"/>
</dbReference>
<proteinExistence type="predicted"/>
<dbReference type="EMBL" id="KT322175">
    <property type="protein sequence ID" value="AKY04248.1"/>
    <property type="molecule type" value="Genomic_DNA"/>
</dbReference>
<dbReference type="PROSITE" id="PS00018">
    <property type="entry name" value="EF_HAND_1"/>
    <property type="match status" value="2"/>
</dbReference>
<dbReference type="NCBIfam" id="TIGR04207">
    <property type="entry name" value="halo_sig_pep"/>
    <property type="match status" value="1"/>
</dbReference>
<evidence type="ECO:0000313" key="3">
    <source>
        <dbReference type="EMBL" id="AKY04248.1"/>
    </source>
</evidence>
<dbReference type="PROSITE" id="PS50222">
    <property type="entry name" value="EF_HAND_2"/>
    <property type="match status" value="1"/>
</dbReference>
<accession>A0A0K1YBF7</accession>
<feature type="compositionally biased region" description="Polar residues" evidence="1">
    <location>
        <begin position="1072"/>
        <end position="1082"/>
    </location>
</feature>
<dbReference type="GO" id="GO:0005509">
    <property type="term" value="F:calcium ion binding"/>
    <property type="evidence" value="ECO:0007669"/>
    <property type="project" value="InterPro"/>
</dbReference>
<dbReference type="InterPro" id="IPR018247">
    <property type="entry name" value="EF_Hand_1_Ca_BS"/>
</dbReference>
<sequence>MTNRDKMYYRKGRALFLSAIMVLSVIALSSAFAGPAAAAVDPQNTERIINGGDTDVTNGTTVTVRVNGAFNQSTANATLLDNVNGQGITQSEVEITESDGGFGAVDSGPTAVVAYETTSNLGLNSDSFTVTYNVTIPQDTPVGTNINFNGTVTDLDQSDTASVGGDTQITVVSEQQQEQPTATVTFNDQTVPNGSTSVNVASATFNGTESFNVVVHQASDDNDDGTIQASEIGTKIGESAELNSGTQTDITVDISKQVDPDDDVSQLTESQTLVAMLHTTNTNDGDNIVHTAPITRDNTPVFNQAEITVQQQQGIVETDTLPSIIESGSSLGQQSATFNNTRNEPIEDVSLVIVNNDNGDNIQNVSQNVDIPVGESQTVTFEAGEINVDPGTDVTAELRADGITVVDPISVTVTDPDDTGAITGNIRTLAGGPVQNVQELNISIIRLQDGREVTGDPANSPVQPDANGEYTVEVPVDGGETDYRVEVDQPRFAEFSRQVGVADGATERIDIRLDSAAAKVGVGLFDSEQQEIVGDAAALLANGEFDGPVQLAVYAQAQNASGSSVSTRPAPPETTVDLTVDDIDNSDNLESLLNQQLDSDEGTFLNPSDADDSQRTLSIELNDGVISANSVDTNVDAGATISGSNGFDPDGDVSLGVFNVTSGNVTRDDINALENAVAQGDIRASIDEEDTVDGSINDTSDLIYFIEGEKSTQHQVLDTDGDPIENATVFISYEGAPQNLEDVEDFQNDAGESFLTAQSNENGIAVVSGLVPDVTYNVYVNQSGFNIFNSSTADANGQFLDEETNIDPKSFVADYTLNQTITIDDQDADGSGFSEVYAHTLRERPQEFRLNVTVADGDSTQVKSALVPPGGNRDVQVNVAARPIDAVSGTPFEPFAGQDVTLELTNRTAGGLGGSTITSEVTVTTNENGIATTTFGSSVRRSQNTNVTANTTNANGVLFETDSFRGQNLNNDSDQAEINVAGTLTGDVRDRDEELIRNRVVNVTLVKDGNTSRSRTIDQGQYNFENLETGESYRVIAEFQNESGVNKSGFATVDSLQPGTNTRDIVVQDADISNSNSTNSPLDQPAAEYDTDGDGNIDIGELAQAGEDFASGELPISDLADIGQVFAS</sequence>
<feature type="region of interest" description="Disordered" evidence="1">
    <location>
        <begin position="1072"/>
        <end position="1097"/>
    </location>
</feature>
<organism evidence="3">
    <name type="scientific">uncultured haloarchaeon</name>
    <dbReference type="NCBI Taxonomy" id="160804"/>
    <lineage>
        <taxon>Archaea</taxon>
        <taxon>Methanobacteriati</taxon>
        <taxon>Methanobacteriota</taxon>
        <taxon>Stenosarchaea group</taxon>
        <taxon>Halobacteria</taxon>
        <taxon>Halobacteriales</taxon>
        <taxon>Halobacteriaceae</taxon>
        <taxon>environmental samples</taxon>
    </lineage>
</organism>
<dbReference type="AlphaFoldDB" id="A0A0K1YBF7"/>
<evidence type="ECO:0000259" key="2">
    <source>
        <dbReference type="PROSITE" id="PS50222"/>
    </source>
</evidence>
<evidence type="ECO:0000256" key="1">
    <source>
        <dbReference type="SAM" id="MobiDB-lite"/>
    </source>
</evidence>
<name>A0A0K1YBF7_9EURY</name>
<protein>
    <recommendedName>
        <fullName evidence="2">EF-hand domain-containing protein</fullName>
    </recommendedName>
</protein>
<reference evidence="3" key="1">
    <citation type="journal article" date="2015" name="BMC Genomics">
        <title>Diversity of the cell-wall associated genomic island of the archaeon Haloquadratum walsbyi.</title>
        <authorList>
            <person name="Martin-Cuadrado A.B."/>
            <person name="Pasic L."/>
            <person name="Rodriguez-Valera F."/>
        </authorList>
    </citation>
    <scope>NUCLEOTIDE SEQUENCE</scope>
</reference>
<feature type="domain" description="EF-hand" evidence="2">
    <location>
        <begin position="1087"/>
        <end position="1112"/>
    </location>
</feature>
<dbReference type="InterPro" id="IPR002048">
    <property type="entry name" value="EF_hand_dom"/>
</dbReference>